<evidence type="ECO:0000313" key="2">
    <source>
        <dbReference type="Proteomes" id="UP000190774"/>
    </source>
</evidence>
<dbReference type="Proteomes" id="UP000190774">
    <property type="component" value="Unassembled WGS sequence"/>
</dbReference>
<proteinExistence type="predicted"/>
<reference evidence="2" key="1">
    <citation type="submission" date="2017-02" db="EMBL/GenBank/DDBJ databases">
        <authorList>
            <person name="Varghese N."/>
            <person name="Submissions S."/>
        </authorList>
    </citation>
    <scope>NUCLEOTIDE SEQUENCE [LARGE SCALE GENOMIC DNA]</scope>
    <source>
        <strain evidence="2">ATCC 700200</strain>
    </source>
</reference>
<dbReference type="AlphaFoldDB" id="A0A1T4XLP8"/>
<protein>
    <submittedName>
        <fullName evidence="1">Uncharacterized protein</fullName>
    </submittedName>
</protein>
<dbReference type="RefSeq" id="WP_176159299.1">
    <property type="nucleotide sequence ID" value="NZ_FUYE01000004.1"/>
</dbReference>
<dbReference type="STRING" id="48467.SAMN02745166_01688"/>
<dbReference type="EMBL" id="FUYE01000004">
    <property type="protein sequence ID" value="SKA90303.1"/>
    <property type="molecule type" value="Genomic_DNA"/>
</dbReference>
<accession>A0A1T4XLP8</accession>
<sequence>MSFPESDTVEQVLLDATTSLGSGAGSSVLGETAFFFRLFSRSSLHYF</sequence>
<gene>
    <name evidence="1" type="ORF">SAMN02745166_01688</name>
</gene>
<keyword evidence="2" id="KW-1185">Reference proteome</keyword>
<name>A0A1T4XLP8_9BACT</name>
<evidence type="ECO:0000313" key="1">
    <source>
        <dbReference type="EMBL" id="SKA90303.1"/>
    </source>
</evidence>
<organism evidence="1 2">
    <name type="scientific">Prosthecobacter debontii</name>
    <dbReference type="NCBI Taxonomy" id="48467"/>
    <lineage>
        <taxon>Bacteria</taxon>
        <taxon>Pseudomonadati</taxon>
        <taxon>Verrucomicrobiota</taxon>
        <taxon>Verrucomicrobiia</taxon>
        <taxon>Verrucomicrobiales</taxon>
        <taxon>Verrucomicrobiaceae</taxon>
        <taxon>Prosthecobacter</taxon>
    </lineage>
</organism>